<dbReference type="GO" id="GO:0003723">
    <property type="term" value="F:RNA binding"/>
    <property type="evidence" value="ECO:0007669"/>
    <property type="project" value="InterPro"/>
</dbReference>
<dbReference type="GO" id="GO:0160148">
    <property type="term" value="F:tRNA pseudouridine(55) synthase activity"/>
    <property type="evidence" value="ECO:0007669"/>
    <property type="project" value="UniProtKB-EC"/>
</dbReference>
<dbReference type="Gene3D" id="3.30.70.3190">
    <property type="match status" value="1"/>
</dbReference>
<keyword evidence="3" id="KW-0819">tRNA processing</keyword>
<organism evidence="10 11">
    <name type="scientific">Daphnia sinensis</name>
    <dbReference type="NCBI Taxonomy" id="1820382"/>
    <lineage>
        <taxon>Eukaryota</taxon>
        <taxon>Metazoa</taxon>
        <taxon>Ecdysozoa</taxon>
        <taxon>Arthropoda</taxon>
        <taxon>Crustacea</taxon>
        <taxon>Branchiopoda</taxon>
        <taxon>Diplostraca</taxon>
        <taxon>Cladocera</taxon>
        <taxon>Anomopoda</taxon>
        <taxon>Daphniidae</taxon>
        <taxon>Daphnia</taxon>
        <taxon>Daphnia similis group</taxon>
    </lineage>
</organism>
<dbReference type="Pfam" id="PF21237">
    <property type="entry name" value="Pus10_N_euk"/>
    <property type="match status" value="1"/>
</dbReference>
<dbReference type="EC" id="5.4.99.25" evidence="2"/>
<comment type="caution">
    <text evidence="10">The sequence shown here is derived from an EMBL/GenBank/DDBJ whole genome shotgun (WGS) entry which is preliminary data.</text>
</comment>
<keyword evidence="4" id="KW-0413">Isomerase</keyword>
<dbReference type="Proteomes" id="UP000820818">
    <property type="component" value="Linkage Group LG5"/>
</dbReference>
<dbReference type="InterPro" id="IPR048742">
    <property type="entry name" value="Pus10_N_euk"/>
</dbReference>
<dbReference type="InterPro" id="IPR020103">
    <property type="entry name" value="PsdUridine_synth_cat_dom_sf"/>
</dbReference>
<keyword evidence="11" id="KW-1185">Reference proteome</keyword>
<dbReference type="InterPro" id="IPR039894">
    <property type="entry name" value="Pus10-like"/>
</dbReference>
<dbReference type="AlphaFoldDB" id="A0AAD5PT79"/>
<name>A0AAD5PT79_9CRUS</name>
<evidence type="ECO:0000313" key="10">
    <source>
        <dbReference type="EMBL" id="KAI9558572.1"/>
    </source>
</evidence>
<dbReference type="PANTHER" id="PTHR21568">
    <property type="entry name" value="TRNA PSEUDOURIDINE SYNTHASE PUS10"/>
    <property type="match status" value="1"/>
</dbReference>
<dbReference type="InterPro" id="IPR048741">
    <property type="entry name" value="Pus10-like_C"/>
</dbReference>
<dbReference type="EMBL" id="WJBH02000005">
    <property type="protein sequence ID" value="KAI9558572.1"/>
    <property type="molecule type" value="Genomic_DNA"/>
</dbReference>
<feature type="domain" description="Pus10 N-terminal eukaryotes" evidence="8">
    <location>
        <begin position="92"/>
        <end position="268"/>
    </location>
</feature>
<dbReference type="FunFam" id="3.30.70.2510:FF:000001">
    <property type="entry name" value="tRNA pseudouridine synthase Pus10"/>
    <property type="match status" value="1"/>
</dbReference>
<evidence type="ECO:0000256" key="2">
    <source>
        <dbReference type="ARBA" id="ARBA00012787"/>
    </source>
</evidence>
<dbReference type="FunFam" id="3.30.70.3190:FF:000001">
    <property type="entry name" value="tRNA pseudouridine synthase Pus10"/>
    <property type="match status" value="1"/>
</dbReference>
<accession>A0AAD5PT79</accession>
<evidence type="ECO:0000256" key="3">
    <source>
        <dbReference type="ARBA" id="ARBA00022694"/>
    </source>
</evidence>
<proteinExistence type="inferred from homology"/>
<evidence type="ECO:0000259" key="9">
    <source>
        <dbReference type="Pfam" id="PF21238"/>
    </source>
</evidence>
<evidence type="ECO:0000256" key="5">
    <source>
        <dbReference type="ARBA" id="ARBA00075270"/>
    </source>
</evidence>
<gene>
    <name evidence="10" type="ORF">GHT06_015360</name>
</gene>
<comment type="similarity">
    <text evidence="1">Belongs to the pseudouridine synthase Pus10 family.</text>
</comment>
<dbReference type="PANTHER" id="PTHR21568:SF0">
    <property type="entry name" value="TRNA PSEUDOURIDINE SYNTHASE PUS10"/>
    <property type="match status" value="1"/>
</dbReference>
<dbReference type="SUPFAM" id="SSF55120">
    <property type="entry name" value="Pseudouridine synthase"/>
    <property type="match status" value="1"/>
</dbReference>
<evidence type="ECO:0000259" key="8">
    <source>
        <dbReference type="Pfam" id="PF21237"/>
    </source>
</evidence>
<evidence type="ECO:0000313" key="11">
    <source>
        <dbReference type="Proteomes" id="UP000820818"/>
    </source>
</evidence>
<evidence type="ECO:0000256" key="4">
    <source>
        <dbReference type="ARBA" id="ARBA00023235"/>
    </source>
</evidence>
<feature type="domain" description="Pus10-like C-terminal" evidence="9">
    <location>
        <begin position="279"/>
        <end position="513"/>
    </location>
</feature>
<evidence type="ECO:0000256" key="1">
    <source>
        <dbReference type="ARBA" id="ARBA00009652"/>
    </source>
</evidence>
<evidence type="ECO:0000256" key="7">
    <source>
        <dbReference type="ARBA" id="ARBA00083669"/>
    </source>
</evidence>
<protein>
    <recommendedName>
        <fullName evidence="2">tRNA pseudouridine(55) synthase</fullName>
        <ecNumber evidence="2">5.4.99.25</ecNumber>
    </recommendedName>
    <alternativeName>
        <fullName evidence="7">tRNA pseudouridine 55 synthase</fullName>
    </alternativeName>
    <alternativeName>
        <fullName evidence="5">tRNA pseudouridylate synthase</fullName>
    </alternativeName>
    <alternativeName>
        <fullName evidence="6">tRNA-uridine isomerase</fullName>
    </alternativeName>
</protein>
<reference evidence="10 11" key="1">
    <citation type="submission" date="2022-05" db="EMBL/GenBank/DDBJ databases">
        <title>A multi-omics perspective on studying reproductive biology in Daphnia sinensis.</title>
        <authorList>
            <person name="Jia J."/>
        </authorList>
    </citation>
    <scope>NUCLEOTIDE SEQUENCE [LARGE SCALE GENOMIC DNA]</scope>
    <source>
        <strain evidence="10 11">WSL</strain>
    </source>
</reference>
<sequence>MRVSGRIIIERNLSFLTPLWQLCHEVNVNMAPAEEGPSENLNQEIIDYIQNLGSCWRCAIRFTRERKPEAYQRKSVEFKLEPEEKLLKASPCVICLGLVQDHFIKEVFIDEVCQQVLKFDCDSATFSCMVSLPVAIMLREQAVWFLLTEKFPDLLSKNLKIDYVTSLKDVWKFVFTEPFEKKLNKQLEHSSSPFQVHISILYKDEIAECGALVDICPEKFKHRYNRTRVYREGIFTRNAAQSVLSGLSAKDFQKYYTLKVPSCSAHYGPVQCSHNSIHIAGRYQKFSRKLCQTPWLIEGEKHMDTSIQELICKHLEPFFKTQSVKFSSSGREDVDVRTLGRGRPFAIELIDPHRTIFTQDQITQLQNVINNSTDAIQVRDLQAVTKEQLSVLKEGEEEKTKIYRALCVTLDGSTPTEEDLAKINAITELVLMQKTPLRVLHRRPLAVRPRTVHEMKATLLDDRPGHFILRLKTQAGTYIKEFVHGDFNRTVPNLCVLLGRPVDIVALDVDAVELDWPPAITIQT</sequence>
<dbReference type="Gene3D" id="3.30.70.2510">
    <property type="match status" value="1"/>
</dbReference>
<evidence type="ECO:0000256" key="6">
    <source>
        <dbReference type="ARBA" id="ARBA00079393"/>
    </source>
</evidence>
<dbReference type="GO" id="GO:0031119">
    <property type="term" value="P:tRNA pseudouridine synthesis"/>
    <property type="evidence" value="ECO:0007669"/>
    <property type="project" value="TreeGrafter"/>
</dbReference>
<dbReference type="Pfam" id="PF21238">
    <property type="entry name" value="Pus10_C"/>
    <property type="match status" value="1"/>
</dbReference>